<dbReference type="Proteomes" id="UP000309997">
    <property type="component" value="Unassembled WGS sequence"/>
</dbReference>
<sequence length="169" mass="19341">MDELEWIEILTSARALAISGQHILSFRFSSTARRYPHAKLRSRSFFKRNDKFSHLLCRNVKGHNAAVKCYHCHRHTTVITSSSQPSLSQDKWRKCSIALIFLFSFINFLSGSDSSSTGDRLLSGSIYNANLITRWPGKTSSPKDHQKTDTSEEKKGPRHQEMARENTRL</sequence>
<keyword evidence="2" id="KW-1185">Reference proteome</keyword>
<accession>A0ACC4BMX5</accession>
<comment type="caution">
    <text evidence="1">The sequence shown here is derived from an EMBL/GenBank/DDBJ whole genome shotgun (WGS) entry which is preliminary data.</text>
</comment>
<proteinExistence type="predicted"/>
<protein>
    <submittedName>
        <fullName evidence="1">Uncharacterized protein</fullName>
    </submittedName>
</protein>
<name>A0ACC4BMX5_POPAL</name>
<organism evidence="1 2">
    <name type="scientific">Populus alba</name>
    <name type="common">White poplar</name>
    <dbReference type="NCBI Taxonomy" id="43335"/>
    <lineage>
        <taxon>Eukaryota</taxon>
        <taxon>Viridiplantae</taxon>
        <taxon>Streptophyta</taxon>
        <taxon>Embryophyta</taxon>
        <taxon>Tracheophyta</taxon>
        <taxon>Spermatophyta</taxon>
        <taxon>Magnoliopsida</taxon>
        <taxon>eudicotyledons</taxon>
        <taxon>Gunneridae</taxon>
        <taxon>Pentapetalae</taxon>
        <taxon>rosids</taxon>
        <taxon>fabids</taxon>
        <taxon>Malpighiales</taxon>
        <taxon>Salicaceae</taxon>
        <taxon>Saliceae</taxon>
        <taxon>Populus</taxon>
    </lineage>
</organism>
<dbReference type="EMBL" id="RCHU02000010">
    <property type="protein sequence ID" value="KAL3579378.1"/>
    <property type="molecule type" value="Genomic_DNA"/>
</dbReference>
<evidence type="ECO:0000313" key="1">
    <source>
        <dbReference type="EMBL" id="KAL3579378.1"/>
    </source>
</evidence>
<reference evidence="1 2" key="1">
    <citation type="journal article" date="2024" name="Plant Biotechnol. J.">
        <title>Genome and CRISPR/Cas9 system of a widespread forest tree (Populus alba) in the world.</title>
        <authorList>
            <person name="Liu Y.J."/>
            <person name="Jiang P.F."/>
            <person name="Han X.M."/>
            <person name="Li X.Y."/>
            <person name="Wang H.M."/>
            <person name="Wang Y.J."/>
            <person name="Wang X.X."/>
            <person name="Zeng Q.Y."/>
        </authorList>
    </citation>
    <scope>NUCLEOTIDE SEQUENCE [LARGE SCALE GENOMIC DNA]</scope>
    <source>
        <strain evidence="2">cv. PAL-ZL1</strain>
    </source>
</reference>
<evidence type="ECO:0000313" key="2">
    <source>
        <dbReference type="Proteomes" id="UP000309997"/>
    </source>
</evidence>
<gene>
    <name evidence="1" type="ORF">D5086_020882</name>
</gene>